<sequence length="337" mass="38024">MKGREETGYTRENPPTSGIVVHCSHMRKSGSDPAGDPNPGAVHAPCSVQNFWFLPYNSERDLFLERSINYLVLSASLILLAWRRVCIRRERKRDRRGERGEKRVCKRAPVQRCDWKLRPRPQPRAIRESCVNRTPTLRPAWRFFPAFEAERRKSYKGCIGTRYKCAIAPTRKVLNWCAVFSSCCVCLWDFQRDSRFITKISSSSLAWNPVQTVAPETFFFTSVNLNPKSRDVEGRKVNEARTDLDDFEKNFRVANFDPGKFRERTRALGGVVVRLLDSHLGEPGSIPGGVALGFSQVGIVPDDAAGWRILIGDLPLPLVLHSGATPYPSGFTLVGSL</sequence>
<proteinExistence type="predicted"/>
<accession>A0ABQ9GFL5</accession>
<protein>
    <submittedName>
        <fullName evidence="1">Uncharacterized protein</fullName>
    </submittedName>
</protein>
<dbReference type="Proteomes" id="UP001159363">
    <property type="component" value="Chromosome 11"/>
</dbReference>
<organism evidence="1 2">
    <name type="scientific">Dryococelus australis</name>
    <dbReference type="NCBI Taxonomy" id="614101"/>
    <lineage>
        <taxon>Eukaryota</taxon>
        <taxon>Metazoa</taxon>
        <taxon>Ecdysozoa</taxon>
        <taxon>Arthropoda</taxon>
        <taxon>Hexapoda</taxon>
        <taxon>Insecta</taxon>
        <taxon>Pterygota</taxon>
        <taxon>Neoptera</taxon>
        <taxon>Polyneoptera</taxon>
        <taxon>Phasmatodea</taxon>
        <taxon>Verophasmatodea</taxon>
        <taxon>Anareolatae</taxon>
        <taxon>Phasmatidae</taxon>
        <taxon>Eurycanthinae</taxon>
        <taxon>Dryococelus</taxon>
    </lineage>
</organism>
<gene>
    <name evidence="1" type="ORF">PR048_027482</name>
</gene>
<evidence type="ECO:0000313" key="2">
    <source>
        <dbReference type="Proteomes" id="UP001159363"/>
    </source>
</evidence>
<comment type="caution">
    <text evidence="1">The sequence shown here is derived from an EMBL/GenBank/DDBJ whole genome shotgun (WGS) entry which is preliminary data.</text>
</comment>
<keyword evidence="2" id="KW-1185">Reference proteome</keyword>
<name>A0ABQ9GFL5_9NEOP</name>
<evidence type="ECO:0000313" key="1">
    <source>
        <dbReference type="EMBL" id="KAJ8871176.1"/>
    </source>
</evidence>
<reference evidence="1 2" key="1">
    <citation type="submission" date="2023-02" db="EMBL/GenBank/DDBJ databases">
        <title>LHISI_Scaffold_Assembly.</title>
        <authorList>
            <person name="Stuart O.P."/>
            <person name="Cleave R."/>
            <person name="Magrath M.J.L."/>
            <person name="Mikheyev A.S."/>
        </authorList>
    </citation>
    <scope>NUCLEOTIDE SEQUENCE [LARGE SCALE GENOMIC DNA]</scope>
    <source>
        <strain evidence="1">Daus_M_001</strain>
        <tissue evidence="1">Leg muscle</tissue>
    </source>
</reference>
<dbReference type="EMBL" id="JARBHB010000012">
    <property type="protein sequence ID" value="KAJ8871176.1"/>
    <property type="molecule type" value="Genomic_DNA"/>
</dbReference>